<evidence type="ECO:0000256" key="10">
    <source>
        <dbReference type="ARBA" id="ARBA00023304"/>
    </source>
</evidence>
<keyword evidence="7" id="KW-0432">Leucine biosynthesis</keyword>
<feature type="domain" description="Aconitase A/isopropylmalate dehydratase small subunit swivel" evidence="11">
    <location>
        <begin position="7"/>
        <end position="123"/>
    </location>
</feature>
<protein>
    <recommendedName>
        <fullName evidence="6">3-isopropylmalate dehydratase</fullName>
        <ecNumber evidence="6">4.2.1.33</ecNumber>
    </recommendedName>
</protein>
<dbReference type="InterPro" id="IPR050075">
    <property type="entry name" value="LeuD"/>
</dbReference>
<evidence type="ECO:0000259" key="11">
    <source>
        <dbReference type="Pfam" id="PF00694"/>
    </source>
</evidence>
<dbReference type="EC" id="4.2.1.33" evidence="6"/>
<evidence type="ECO:0000256" key="2">
    <source>
        <dbReference type="ARBA" id="ARBA00002695"/>
    </source>
</evidence>
<dbReference type="InterPro" id="IPR000573">
    <property type="entry name" value="AconitaseA/IPMdHydase_ssu_swvl"/>
</dbReference>
<dbReference type="InterPro" id="IPR033940">
    <property type="entry name" value="IPMI_Swivel"/>
</dbReference>
<proteinExistence type="inferred from homology"/>
<dbReference type="RefSeq" id="WP_007277983.1">
    <property type="nucleotide sequence ID" value="NZ_ABCK01000005.1"/>
</dbReference>
<dbReference type="Pfam" id="PF00694">
    <property type="entry name" value="Aconitase_C"/>
    <property type="match status" value="1"/>
</dbReference>
<evidence type="ECO:0000256" key="5">
    <source>
        <dbReference type="ARBA" id="ARBA00011271"/>
    </source>
</evidence>
<comment type="caution">
    <text evidence="12">The sequence shown here is derived from an EMBL/GenBank/DDBJ whole genome shotgun (WGS) entry which is preliminary data.</text>
</comment>
<dbReference type="AlphaFoldDB" id="A6DJB2"/>
<evidence type="ECO:0000256" key="4">
    <source>
        <dbReference type="ARBA" id="ARBA00009845"/>
    </source>
</evidence>
<evidence type="ECO:0000313" key="13">
    <source>
        <dbReference type="Proteomes" id="UP000004947"/>
    </source>
</evidence>
<evidence type="ECO:0000256" key="3">
    <source>
        <dbReference type="ARBA" id="ARBA00004729"/>
    </source>
</evidence>
<evidence type="ECO:0000256" key="1">
    <source>
        <dbReference type="ARBA" id="ARBA00000491"/>
    </source>
</evidence>
<dbReference type="EMBL" id="ABCK01000005">
    <property type="protein sequence ID" value="EDM28548.1"/>
    <property type="molecule type" value="Genomic_DNA"/>
</dbReference>
<dbReference type="OrthoDB" id="9777465at2"/>
<dbReference type="GO" id="GO:0016853">
    <property type="term" value="F:isomerase activity"/>
    <property type="evidence" value="ECO:0007669"/>
    <property type="project" value="UniProtKB-KW"/>
</dbReference>
<name>A6DJB2_9BACT</name>
<evidence type="ECO:0000256" key="6">
    <source>
        <dbReference type="ARBA" id="ARBA00011998"/>
    </source>
</evidence>
<keyword evidence="9 12" id="KW-0456">Lyase</keyword>
<dbReference type="SUPFAM" id="SSF52016">
    <property type="entry name" value="LeuD/IlvD-like"/>
    <property type="match status" value="1"/>
</dbReference>
<keyword evidence="13" id="KW-1185">Reference proteome</keyword>
<sequence>MNSSSIIKITGTGVAVRGNDIDTDRIIPARFLTKITFEGLGAEVFTDDRKQLADKGEVHPFDQEAHAKSNILLVNKNFGCGSSREHAPQAIKRHGIDCIIGESYSEIFFGNNIAIGVPCLKVSEADIALLQDKCEQEPECSFSVDLESLEIKAGDLSVKAEFPEGARQQFIGGTWDVTAELLQNDADITETAANLPYFNHWK</sequence>
<dbReference type="GO" id="GO:0009098">
    <property type="term" value="P:L-leucine biosynthetic process"/>
    <property type="evidence" value="ECO:0007669"/>
    <property type="project" value="UniProtKB-KW"/>
</dbReference>
<evidence type="ECO:0000256" key="9">
    <source>
        <dbReference type="ARBA" id="ARBA00023239"/>
    </source>
</evidence>
<comment type="catalytic activity">
    <reaction evidence="1">
        <text>(2R,3S)-3-isopropylmalate = (2S)-2-isopropylmalate</text>
        <dbReference type="Rhea" id="RHEA:32287"/>
        <dbReference type="ChEBI" id="CHEBI:1178"/>
        <dbReference type="ChEBI" id="CHEBI:35121"/>
        <dbReference type="EC" id="4.2.1.33"/>
    </reaction>
</comment>
<keyword evidence="8" id="KW-0028">Amino-acid biosynthesis</keyword>
<dbReference type="Proteomes" id="UP000004947">
    <property type="component" value="Unassembled WGS sequence"/>
</dbReference>
<dbReference type="NCBIfam" id="NF002458">
    <property type="entry name" value="PRK01641.1"/>
    <property type="match status" value="1"/>
</dbReference>
<dbReference type="STRING" id="313628.LNTAR_11546"/>
<gene>
    <name evidence="12" type="primary">leuD</name>
    <name evidence="12" type="ORF">LNTAR_11546</name>
</gene>
<dbReference type="CDD" id="cd01577">
    <property type="entry name" value="IPMI_Swivel"/>
    <property type="match status" value="1"/>
</dbReference>
<comment type="function">
    <text evidence="2">Catalyzes the isomerization between 2-isopropylmalate and 3-isopropylmalate, via the formation of 2-isopropylmaleate.</text>
</comment>
<evidence type="ECO:0000256" key="8">
    <source>
        <dbReference type="ARBA" id="ARBA00022605"/>
    </source>
</evidence>
<evidence type="ECO:0000313" key="12">
    <source>
        <dbReference type="EMBL" id="EDM28548.1"/>
    </source>
</evidence>
<dbReference type="Gene3D" id="3.20.19.10">
    <property type="entry name" value="Aconitase, domain 4"/>
    <property type="match status" value="1"/>
</dbReference>
<evidence type="ECO:0000256" key="7">
    <source>
        <dbReference type="ARBA" id="ARBA00022430"/>
    </source>
</evidence>
<keyword evidence="12" id="KW-0413">Isomerase</keyword>
<organism evidence="12 13">
    <name type="scientific">Lentisphaera araneosa HTCC2155</name>
    <dbReference type="NCBI Taxonomy" id="313628"/>
    <lineage>
        <taxon>Bacteria</taxon>
        <taxon>Pseudomonadati</taxon>
        <taxon>Lentisphaerota</taxon>
        <taxon>Lentisphaeria</taxon>
        <taxon>Lentisphaerales</taxon>
        <taxon>Lentisphaeraceae</taxon>
        <taxon>Lentisphaera</taxon>
    </lineage>
</organism>
<dbReference type="eggNOG" id="COG0066">
    <property type="taxonomic scope" value="Bacteria"/>
</dbReference>
<dbReference type="PANTHER" id="PTHR43345:SF5">
    <property type="entry name" value="3-ISOPROPYLMALATE DEHYDRATASE SMALL SUBUNIT"/>
    <property type="match status" value="1"/>
</dbReference>
<reference evidence="12 13" key="1">
    <citation type="journal article" date="2010" name="J. Bacteriol.">
        <title>Genome sequence of Lentisphaera araneosa HTCC2155T, the type species of the order Lentisphaerales in the phylum Lentisphaerae.</title>
        <authorList>
            <person name="Thrash J.C."/>
            <person name="Cho J.C."/>
            <person name="Vergin K.L."/>
            <person name="Morris R.M."/>
            <person name="Giovannoni S.J."/>
        </authorList>
    </citation>
    <scope>NUCLEOTIDE SEQUENCE [LARGE SCALE GENOMIC DNA]</scope>
    <source>
        <strain evidence="12 13">HTCC2155</strain>
    </source>
</reference>
<dbReference type="InterPro" id="IPR015928">
    <property type="entry name" value="Aconitase/3IPM_dehydase_swvl"/>
</dbReference>
<comment type="subunit">
    <text evidence="5">Heterodimer of LeuC and LeuD.</text>
</comment>
<dbReference type="PANTHER" id="PTHR43345">
    <property type="entry name" value="3-ISOPROPYLMALATE DEHYDRATASE SMALL SUBUNIT 2-RELATED-RELATED"/>
    <property type="match status" value="1"/>
</dbReference>
<comment type="similarity">
    <text evidence="4">Belongs to the LeuD family. LeuD type 1 subfamily.</text>
</comment>
<dbReference type="GO" id="GO:0003861">
    <property type="term" value="F:3-isopropylmalate dehydratase activity"/>
    <property type="evidence" value="ECO:0007669"/>
    <property type="project" value="UniProtKB-EC"/>
</dbReference>
<comment type="pathway">
    <text evidence="3">Amino-acid biosynthesis; L-leucine biosynthesis; L-leucine from 3-methyl-2-oxobutanoate: step 2/4.</text>
</comment>
<accession>A6DJB2</accession>
<keyword evidence="10" id="KW-0100">Branched-chain amino acid biosynthesis</keyword>